<dbReference type="InterPro" id="IPR006650">
    <property type="entry name" value="A/AMP_deam_AS"/>
</dbReference>
<dbReference type="PANTHER" id="PTHR43114:SF7">
    <property type="entry name" value="ADENOSINE DEAMINASE DOMAIN-CONTAINING PROTEIN"/>
    <property type="match status" value="1"/>
</dbReference>
<dbReference type="GO" id="GO:0009117">
    <property type="term" value="P:nucleotide metabolic process"/>
    <property type="evidence" value="ECO:0007669"/>
    <property type="project" value="UniProtKB-KW"/>
</dbReference>
<comment type="cofactor">
    <cofactor evidence="5">
        <name>Zn(2+)</name>
        <dbReference type="ChEBI" id="CHEBI:29105"/>
    </cofactor>
    <text evidence="5">Binds 1 zinc ion per subunit.</text>
</comment>
<organism evidence="7 8">
    <name type="scientific">Geodermatophilus amargosae</name>
    <dbReference type="NCBI Taxonomy" id="1296565"/>
    <lineage>
        <taxon>Bacteria</taxon>
        <taxon>Bacillati</taxon>
        <taxon>Actinomycetota</taxon>
        <taxon>Actinomycetes</taxon>
        <taxon>Geodermatophilales</taxon>
        <taxon>Geodermatophilaceae</taxon>
        <taxon>Geodermatophilus</taxon>
    </lineage>
</organism>
<dbReference type="GO" id="GO:0008270">
    <property type="term" value="F:zinc ion binding"/>
    <property type="evidence" value="ECO:0007669"/>
    <property type="project" value="UniProtKB-UniRule"/>
</dbReference>
<comment type="catalytic activity">
    <reaction evidence="5">
        <text>adenine + H2O + H(+) = hypoxanthine + NH4(+)</text>
        <dbReference type="Rhea" id="RHEA:23688"/>
        <dbReference type="ChEBI" id="CHEBI:15377"/>
        <dbReference type="ChEBI" id="CHEBI:15378"/>
        <dbReference type="ChEBI" id="CHEBI:16708"/>
        <dbReference type="ChEBI" id="CHEBI:17368"/>
        <dbReference type="ChEBI" id="CHEBI:28938"/>
        <dbReference type="EC" id="3.5.4.2"/>
    </reaction>
</comment>
<evidence type="ECO:0000256" key="2">
    <source>
        <dbReference type="ARBA" id="ARBA00022723"/>
    </source>
</evidence>
<keyword evidence="1" id="KW-0963">Cytoplasm</keyword>
<evidence type="ECO:0000256" key="1">
    <source>
        <dbReference type="ARBA" id="ARBA00022490"/>
    </source>
</evidence>
<dbReference type="GO" id="GO:0000034">
    <property type="term" value="F:adenine deaminase activity"/>
    <property type="evidence" value="ECO:0007669"/>
    <property type="project" value="UniProtKB-UniRule"/>
</dbReference>
<feature type="binding site" evidence="5">
    <location>
        <position position="28"/>
    </location>
    <ligand>
        <name>Zn(2+)</name>
        <dbReference type="ChEBI" id="CHEBI:29105"/>
        <note>catalytic</note>
    </ligand>
</feature>
<protein>
    <recommendedName>
        <fullName evidence="5">Adenine deaminase</fullName>
        <shortName evidence="5">ADE</shortName>
        <ecNumber evidence="5">3.5.4.2</ecNumber>
    </recommendedName>
    <alternativeName>
        <fullName evidence="5">Adenine aminohydrolase</fullName>
        <shortName evidence="5">AAH</shortName>
    </alternativeName>
</protein>
<dbReference type="InterPro" id="IPR028892">
    <property type="entry name" value="ADE"/>
</dbReference>
<name>A0A1I7BI25_9ACTN</name>
<accession>A0A1I7BI25</accession>
<dbReference type="PROSITE" id="PS00485">
    <property type="entry name" value="A_DEAMINASE"/>
    <property type="match status" value="1"/>
</dbReference>
<keyword evidence="5" id="KW-0546">Nucleotide metabolism</keyword>
<dbReference type="EMBL" id="FPBA01000014">
    <property type="protein sequence ID" value="SFT86824.1"/>
    <property type="molecule type" value="Genomic_DNA"/>
</dbReference>
<dbReference type="NCBIfam" id="TIGR01430">
    <property type="entry name" value="aden_deam"/>
    <property type="match status" value="1"/>
</dbReference>
<feature type="binding site" evidence="5">
    <location>
        <position position="289"/>
    </location>
    <ligand>
        <name>Zn(2+)</name>
        <dbReference type="ChEBI" id="CHEBI:29105"/>
        <note>catalytic</note>
    </ligand>
</feature>
<evidence type="ECO:0000313" key="8">
    <source>
        <dbReference type="Proteomes" id="UP000199546"/>
    </source>
</evidence>
<keyword evidence="3 5" id="KW-0378">Hydrolase</keyword>
<dbReference type="GO" id="GO:0005829">
    <property type="term" value="C:cytosol"/>
    <property type="evidence" value="ECO:0007669"/>
    <property type="project" value="TreeGrafter"/>
</dbReference>
<feature type="binding site" evidence="5">
    <location>
        <position position="30"/>
    </location>
    <ligand>
        <name>Zn(2+)</name>
        <dbReference type="ChEBI" id="CHEBI:29105"/>
        <note>catalytic</note>
    </ligand>
</feature>
<comment type="function">
    <text evidence="5">Catalyzes the hydrolytic deamination of adenine to hypoxanthine. Plays an important role in the purine salvage pathway and in nitrogen catabolism.</text>
</comment>
<keyword evidence="8" id="KW-1185">Reference proteome</keyword>
<dbReference type="Proteomes" id="UP000199546">
    <property type="component" value="Unassembled WGS sequence"/>
</dbReference>
<keyword evidence="2 5" id="KW-0479">Metal-binding</keyword>
<dbReference type="Pfam" id="PF00962">
    <property type="entry name" value="A_deaminase"/>
    <property type="match status" value="1"/>
</dbReference>
<feature type="binding site" evidence="5">
    <location>
        <position position="290"/>
    </location>
    <ligand>
        <name>substrate</name>
    </ligand>
</feature>
<dbReference type="CDD" id="cd01320">
    <property type="entry name" value="ADA"/>
    <property type="match status" value="1"/>
</dbReference>
<gene>
    <name evidence="7" type="ORF">SAMN05660657_03593</name>
</gene>
<proteinExistence type="inferred from homology"/>
<dbReference type="STRING" id="1296565.SAMN05660657_03593"/>
<reference evidence="8" key="1">
    <citation type="submission" date="2016-10" db="EMBL/GenBank/DDBJ databases">
        <authorList>
            <person name="Varghese N."/>
            <person name="Submissions S."/>
        </authorList>
    </citation>
    <scope>NUCLEOTIDE SEQUENCE [LARGE SCALE GENOMIC DNA]</scope>
    <source>
        <strain evidence="8">DSM 46136</strain>
    </source>
</reference>
<evidence type="ECO:0000256" key="5">
    <source>
        <dbReference type="HAMAP-Rule" id="MF_01962"/>
    </source>
</evidence>
<sequence>MGWGNTLIMTTDLDVASFIAAVPKCELHLHIEGTLEGELVFELARRNGIDLPYADAAEMKRESPFHDLASFLVGYYRNMQVLITEQDFYDLATAYFTRATAQNVRYAEIFFDPQAHTSRGVEFGTVLRGLRRAVVDARRTLDLRVSLIMCFLRDFSAEYAMATLMESLPYKDWIVGVGLDSDERGNPPVKFEKVFARARVEGYLLTMHCDLDQPGTHDHIRQALDVIGVDRIDHGVNVLEDPALLAEVVEREIGLTVCPISNSFVRGSAWDGATKRLLDAGVLVSVNSDDPAYFDGYVADCFLRVHQETPLSIAEVRTLARNSFEMAWLPTTLQARFLDEVDAVLPG</sequence>
<dbReference type="PANTHER" id="PTHR43114">
    <property type="entry name" value="ADENINE DEAMINASE"/>
    <property type="match status" value="1"/>
</dbReference>
<dbReference type="HAMAP" id="MF_01962">
    <property type="entry name" value="Adenine_deaminase"/>
    <property type="match status" value="1"/>
</dbReference>
<dbReference type="InterPro" id="IPR001365">
    <property type="entry name" value="A_deaminase_dom"/>
</dbReference>
<comment type="caution">
    <text evidence="5">Lacks conserved residue(s) required for the propagation of feature annotation.</text>
</comment>
<dbReference type="AlphaFoldDB" id="A0A1I7BI25"/>
<dbReference type="GO" id="GO:0009168">
    <property type="term" value="P:purine ribonucleoside monophosphate biosynthetic process"/>
    <property type="evidence" value="ECO:0007669"/>
    <property type="project" value="InterPro"/>
</dbReference>
<evidence type="ECO:0000259" key="6">
    <source>
        <dbReference type="Pfam" id="PF00962"/>
    </source>
</evidence>
<comment type="similarity">
    <text evidence="5">Belongs to the metallo-dependent hydrolases superfamily. Adenosine and AMP deaminases family. Adenine deaminase type 2 subfamily.</text>
</comment>
<keyword evidence="4 5" id="KW-0862">Zinc</keyword>
<dbReference type="GO" id="GO:0006146">
    <property type="term" value="P:adenine catabolic process"/>
    <property type="evidence" value="ECO:0007669"/>
    <property type="project" value="UniProtKB-UniRule"/>
</dbReference>
<dbReference type="Gene3D" id="3.20.20.140">
    <property type="entry name" value="Metal-dependent hydrolases"/>
    <property type="match status" value="1"/>
</dbReference>
<feature type="binding site" evidence="5">
    <location>
        <position position="208"/>
    </location>
    <ligand>
        <name>Zn(2+)</name>
        <dbReference type="ChEBI" id="CHEBI:29105"/>
        <note>catalytic</note>
    </ligand>
</feature>
<dbReference type="InterPro" id="IPR032466">
    <property type="entry name" value="Metal_Hydrolase"/>
</dbReference>
<feature type="site" description="Important for catalytic activity" evidence="5">
    <location>
        <position position="234"/>
    </location>
</feature>
<evidence type="ECO:0000313" key="7">
    <source>
        <dbReference type="EMBL" id="SFT86824.1"/>
    </source>
</evidence>
<feature type="domain" description="Adenosine deaminase" evidence="6">
    <location>
        <begin position="23"/>
        <end position="343"/>
    </location>
</feature>
<evidence type="ECO:0000256" key="4">
    <source>
        <dbReference type="ARBA" id="ARBA00022833"/>
    </source>
</evidence>
<dbReference type="InterPro" id="IPR006330">
    <property type="entry name" value="Ado/ade_deaminase"/>
</dbReference>
<evidence type="ECO:0000256" key="3">
    <source>
        <dbReference type="ARBA" id="ARBA00022801"/>
    </source>
</evidence>
<dbReference type="EC" id="3.5.4.2" evidence="5"/>
<dbReference type="SUPFAM" id="SSF51556">
    <property type="entry name" value="Metallo-dependent hydrolases"/>
    <property type="match status" value="1"/>
</dbReference>
<dbReference type="GO" id="GO:0043103">
    <property type="term" value="P:hypoxanthine salvage"/>
    <property type="evidence" value="ECO:0007669"/>
    <property type="project" value="UniProtKB-UniRule"/>
</dbReference>